<comment type="caution">
    <text evidence="2">The sequence shown here is derived from an EMBL/GenBank/DDBJ whole genome shotgun (WGS) entry which is preliminary data.</text>
</comment>
<dbReference type="Pfam" id="PF01850">
    <property type="entry name" value="PIN"/>
    <property type="match status" value="1"/>
</dbReference>
<proteinExistence type="predicted"/>
<sequence>MVTLPGLEGFLRRHKRIGLDSNILIYFIEAHPKYHGLVEKIFESFETGGNLGVCSTLSLLEVLVQPYRKNDDEMVNQFYALLTTYPNLTWLELSVEIADLAARLRARYHLKTPDAVLLATAVYSGATGFVGNDEQLKRVTDLDILLLSQ</sequence>
<gene>
    <name evidence="2" type="ORF">HYY65_12295</name>
</gene>
<reference evidence="2" key="1">
    <citation type="submission" date="2020-07" db="EMBL/GenBank/DDBJ databases">
        <title>Huge and variable diversity of episymbiotic CPR bacteria and DPANN archaea in groundwater ecosystems.</title>
        <authorList>
            <person name="He C.Y."/>
            <person name="Keren R."/>
            <person name="Whittaker M."/>
            <person name="Farag I.F."/>
            <person name="Doudna J."/>
            <person name="Cate J.H.D."/>
            <person name="Banfield J.F."/>
        </authorList>
    </citation>
    <scope>NUCLEOTIDE SEQUENCE</scope>
    <source>
        <strain evidence="2">NC_groundwater_717_Ag_S-0.2um_59_8</strain>
    </source>
</reference>
<dbReference type="Proteomes" id="UP000741360">
    <property type="component" value="Unassembled WGS sequence"/>
</dbReference>
<accession>A0A932M2E0</accession>
<dbReference type="InterPro" id="IPR029060">
    <property type="entry name" value="PIN-like_dom_sf"/>
</dbReference>
<evidence type="ECO:0000259" key="1">
    <source>
        <dbReference type="Pfam" id="PF01850"/>
    </source>
</evidence>
<name>A0A932M2E0_UNCTE</name>
<organism evidence="2 3">
    <name type="scientific">Tectimicrobiota bacterium</name>
    <dbReference type="NCBI Taxonomy" id="2528274"/>
    <lineage>
        <taxon>Bacteria</taxon>
        <taxon>Pseudomonadati</taxon>
        <taxon>Nitrospinota/Tectimicrobiota group</taxon>
        <taxon>Candidatus Tectimicrobiota</taxon>
    </lineage>
</organism>
<feature type="domain" description="PIN" evidence="1">
    <location>
        <begin position="19"/>
        <end position="140"/>
    </location>
</feature>
<evidence type="ECO:0000313" key="3">
    <source>
        <dbReference type="Proteomes" id="UP000741360"/>
    </source>
</evidence>
<dbReference type="AlphaFoldDB" id="A0A932M2E0"/>
<dbReference type="SUPFAM" id="SSF88723">
    <property type="entry name" value="PIN domain-like"/>
    <property type="match status" value="1"/>
</dbReference>
<dbReference type="InterPro" id="IPR002716">
    <property type="entry name" value="PIN_dom"/>
</dbReference>
<protein>
    <submittedName>
        <fullName evidence="2">PIN domain-containing protein</fullName>
    </submittedName>
</protein>
<evidence type="ECO:0000313" key="2">
    <source>
        <dbReference type="EMBL" id="MBI3015806.1"/>
    </source>
</evidence>
<dbReference type="EMBL" id="JACPSX010000237">
    <property type="protein sequence ID" value="MBI3015806.1"/>
    <property type="molecule type" value="Genomic_DNA"/>
</dbReference>
<dbReference type="Gene3D" id="3.40.50.1010">
    <property type="entry name" value="5'-nuclease"/>
    <property type="match status" value="1"/>
</dbReference>